<dbReference type="Proteomes" id="UP001596270">
    <property type="component" value="Unassembled WGS sequence"/>
</dbReference>
<sequence length="83" mass="9328">MQTTVPTSQRLKALATHATEFKQNSDHCSGQSESWSELDLDKFAQMFVEECISVVEQHCLGVDQHPINVDSLKIALRVHFGTQ</sequence>
<comment type="caution">
    <text evidence="1">The sequence shown here is derived from an EMBL/GenBank/DDBJ whole genome shotgun (WGS) entry which is preliminary data.</text>
</comment>
<evidence type="ECO:0000313" key="1">
    <source>
        <dbReference type="EMBL" id="MFC6280386.1"/>
    </source>
</evidence>
<organism evidence="1 2">
    <name type="scientific">Polaromonas aquatica</name>
    <dbReference type="NCBI Taxonomy" id="332657"/>
    <lineage>
        <taxon>Bacteria</taxon>
        <taxon>Pseudomonadati</taxon>
        <taxon>Pseudomonadota</taxon>
        <taxon>Betaproteobacteria</taxon>
        <taxon>Burkholderiales</taxon>
        <taxon>Comamonadaceae</taxon>
        <taxon>Polaromonas</taxon>
    </lineage>
</organism>
<accession>A0ABW1TV85</accession>
<dbReference type="RefSeq" id="WP_377412394.1">
    <property type="nucleotide sequence ID" value="NZ_JBHSRS010000012.1"/>
</dbReference>
<evidence type="ECO:0008006" key="3">
    <source>
        <dbReference type="Google" id="ProtNLM"/>
    </source>
</evidence>
<name>A0ABW1TV85_9BURK</name>
<evidence type="ECO:0000313" key="2">
    <source>
        <dbReference type="Proteomes" id="UP001596270"/>
    </source>
</evidence>
<reference evidence="2" key="1">
    <citation type="journal article" date="2019" name="Int. J. Syst. Evol. Microbiol.">
        <title>The Global Catalogue of Microorganisms (GCM) 10K type strain sequencing project: providing services to taxonomists for standard genome sequencing and annotation.</title>
        <authorList>
            <consortium name="The Broad Institute Genomics Platform"/>
            <consortium name="The Broad Institute Genome Sequencing Center for Infectious Disease"/>
            <person name="Wu L."/>
            <person name="Ma J."/>
        </authorList>
    </citation>
    <scope>NUCLEOTIDE SEQUENCE [LARGE SCALE GENOMIC DNA]</scope>
    <source>
        <strain evidence="2">CCUG 39402</strain>
    </source>
</reference>
<dbReference type="EMBL" id="JBHSRS010000012">
    <property type="protein sequence ID" value="MFC6280386.1"/>
    <property type="molecule type" value="Genomic_DNA"/>
</dbReference>
<gene>
    <name evidence="1" type="ORF">ACFQND_03970</name>
</gene>
<proteinExistence type="predicted"/>
<keyword evidence="2" id="KW-1185">Reference proteome</keyword>
<protein>
    <recommendedName>
        <fullName evidence="3">Acyl carrier protein</fullName>
    </recommendedName>
</protein>